<dbReference type="EMBL" id="AAAQOE010000009">
    <property type="protein sequence ID" value="EAE1097287.1"/>
    <property type="molecule type" value="Genomic_DNA"/>
</dbReference>
<dbReference type="EMBL" id="AANPAU010000017">
    <property type="protein sequence ID" value="EDP8515573.1"/>
    <property type="molecule type" value="Genomic_DNA"/>
</dbReference>
<dbReference type="Proteomes" id="UP000352246">
    <property type="component" value="Unassembled WGS sequence"/>
</dbReference>
<dbReference type="Proteomes" id="UP000355989">
    <property type="component" value="Unassembled WGS sequence"/>
</dbReference>
<dbReference type="SMR" id="A0A247D711"/>
<evidence type="ECO:0000313" key="3">
    <source>
        <dbReference type="EMBL" id="ECH7212708.1"/>
    </source>
</evidence>
<dbReference type="EMBL" id="DAAIHR010000015">
    <property type="protein sequence ID" value="HAB8399505.1"/>
    <property type="molecule type" value="Genomic_DNA"/>
</dbReference>
<reference evidence="7 9" key="4">
    <citation type="submission" date="2018-06" db="EMBL/GenBank/DDBJ databases">
        <authorList>
            <consortium name="GenomeTrakr: Next Generation Sequencing Network for Food Pathogen Tracability"/>
        </authorList>
    </citation>
    <scope>NUCLEOTIDE SEQUENCE [LARGE SCALE GENOMIC DNA]</scope>
    <source>
        <strain evidence="3 8">FDA00014472</strain>
        <strain evidence="4">FDA00015054</strain>
        <strain evidence="10">FDA1090798-S029-001</strain>
        <strain evidence="2 9">FLAG-78586</strain>
        <strain evidence="1 7">VA-WGS-00405</strain>
    </source>
</reference>
<evidence type="ECO:0000313" key="6">
    <source>
        <dbReference type="PDB" id="5XBL"/>
    </source>
</evidence>
<evidence type="ECO:0000313" key="2">
    <source>
        <dbReference type="EMBL" id="EAE1097287.1"/>
    </source>
</evidence>
<dbReference type="EMBL" id="AAAMZD010000010">
    <property type="protein sequence ID" value="EAD3794082.1"/>
    <property type="molecule type" value="Genomic_DNA"/>
</dbReference>
<dbReference type="InterPro" id="IPR056215">
    <property type="entry name" value="AcrIIA4-like"/>
</dbReference>
<evidence type="ECO:0007829" key="13">
    <source>
        <dbReference type="PDB" id="5XN4"/>
    </source>
</evidence>
<dbReference type="PDBsum" id="5XBL"/>
<reference evidence="13" key="3">
    <citation type="journal article" date="2018" name="Sci. Rep.">
        <title>Solution structure and dynamics of anti-CRISPR AcrIIA4, the Cas9 inhibitor.</title>
        <authorList>
            <person name="Kim I."/>
            <person name="Jeong M."/>
            <person name="Ka D."/>
            <person name="Han M."/>
            <person name="Kim N.K."/>
            <person name="Bae E."/>
            <person name="Suh J.Y."/>
        </authorList>
    </citation>
    <scope>STRUCTURE BY NMR</scope>
</reference>
<evidence type="ECO:0000313" key="7">
    <source>
        <dbReference type="Proteomes" id="UP000345329"/>
    </source>
</evidence>
<evidence type="ECO:0007829" key="12">
    <source>
        <dbReference type="PDB" id="5XBL"/>
    </source>
</evidence>
<dbReference type="NCBIfam" id="NF033946">
    <property type="entry name" value="AcrIIA4_fam"/>
    <property type="match status" value="1"/>
</dbReference>
<dbReference type="PDBsum" id="5XN4"/>
<dbReference type="AlphaFoldDB" id="A0A247D711"/>
<dbReference type="PDB" id="5XN4">
    <property type="method" value="NMR"/>
    <property type="chains" value="X=1-87"/>
</dbReference>
<dbReference type="Pfam" id="PF24304">
    <property type="entry name" value="AcrIIA4"/>
    <property type="match status" value="1"/>
</dbReference>
<name>A0A247D711_LISMN</name>
<sequence>MNINDLIREIKNKDYTVKLSGTDSNSITQLIIRVNNDGNEYVISESENESIVEKFISAFKNGWNQEYEDEEEFYNDMQTITLKSELN</sequence>
<evidence type="ECO:0000313" key="4">
    <source>
        <dbReference type="EMBL" id="EDP8515573.1"/>
    </source>
</evidence>
<keyword evidence="12 13" id="KW-0002">3D-structure</keyword>
<evidence type="ECO:0000313" key="9">
    <source>
        <dbReference type="Proteomes" id="UP000355989"/>
    </source>
</evidence>
<dbReference type="Proteomes" id="UP000345329">
    <property type="component" value="Unassembled WGS sequence"/>
</dbReference>
<dbReference type="Proteomes" id="UP000840197">
    <property type="component" value="Unassembled WGS sequence"/>
</dbReference>
<proteinExistence type="evidence at protein level"/>
<gene>
    <name evidence="4" type="primary">acrIIA4</name>
    <name evidence="2" type="ORF">APD94_15065</name>
    <name evidence="3" type="ORF">FPL45_15370</name>
    <name evidence="4" type="ORF">G3O21_003035</name>
    <name evidence="5" type="ORF">GYR60_13325</name>
    <name evidence="1" type="ORF">UI29_15095</name>
</gene>
<evidence type="ECO:0000313" key="10">
    <source>
        <dbReference type="Proteomes" id="UP000478704"/>
    </source>
</evidence>
<accession>A0A247D711</accession>
<reference evidence="5 11" key="2">
    <citation type="journal article" date="2018" name="Genome Biol.">
        <title>SKESA: strategic k-mer extension for scrupulous assemblies.</title>
        <authorList>
            <person name="Souvorov A."/>
            <person name="Agarwala R."/>
            <person name="Lipman D.J."/>
        </authorList>
    </citation>
    <scope>NUCLEOTIDE SEQUENCE [LARGE SCALE GENOMIC DNA]</scope>
    <source>
        <strain evidence="5 11">CFIAFB20130012</strain>
    </source>
</reference>
<dbReference type="IntAct" id="A0A247D711">
    <property type="interactions" value="1"/>
</dbReference>
<organism evidence="6">
    <name type="scientific">Listeria monocytogenes</name>
    <dbReference type="NCBI Taxonomy" id="1639"/>
    <lineage>
        <taxon>Bacteria</taxon>
        <taxon>Bacillati</taxon>
        <taxon>Bacillota</taxon>
        <taxon>Bacilli</taxon>
        <taxon>Bacillales</taxon>
        <taxon>Listeriaceae</taxon>
        <taxon>Listeria</taxon>
    </lineage>
</organism>
<dbReference type="EMBL" id="AAISWI010000025">
    <property type="protein sequence ID" value="ECH7212708.1"/>
    <property type="molecule type" value="Genomic_DNA"/>
</dbReference>
<dbReference type="Proteomes" id="UP000478704">
    <property type="component" value="Unassembled WGS sequence"/>
</dbReference>
<evidence type="ECO:0000313" key="1">
    <source>
        <dbReference type="EMBL" id="EAD3794082.1"/>
    </source>
</evidence>
<reference evidence="5" key="5">
    <citation type="submission" date="2020-01" db="EMBL/GenBank/DDBJ databases">
        <authorList>
            <consortium name="NCBI Pathogen Detection Project"/>
        </authorList>
    </citation>
    <scope>NUCLEOTIDE SEQUENCE</scope>
    <source>
        <strain evidence="5">CFIAFB20130012</strain>
    </source>
</reference>
<evidence type="ECO:0000313" key="8">
    <source>
        <dbReference type="Proteomes" id="UP000352246"/>
    </source>
</evidence>
<protein>
    <submittedName>
        <fullName evidence="4">Anti-CRISPR protein AcrIIA4</fullName>
    </submittedName>
    <submittedName>
        <fullName evidence="6">Associated protein</fullName>
    </submittedName>
</protein>
<dbReference type="PDB" id="5XBL">
    <property type="method" value="X-ray"/>
    <property type="resolution" value="3.05 A"/>
    <property type="chains" value="D=1-87"/>
</dbReference>
<reference evidence="6 12" key="1">
    <citation type="journal article" date="2017" name="Nature">
        <title>Structural basis of CRISPR-SpyCas9 inhibition by an anti-CRISPR protein.</title>
        <authorList>
            <person name="Dong"/>
            <person name="Guo M."/>
            <person name="Wang S."/>
            <person name="Zhu Y."/>
            <person name="Wang S."/>
            <person name="Xiong Z."/>
            <person name="Yang J."/>
            <person name="Xu Z."/>
            <person name="Huang Z."/>
        </authorList>
    </citation>
    <scope>X-RAY CRYSTALLOGRAPHY (3.05 ANGSTROMS)</scope>
</reference>
<evidence type="ECO:0000313" key="11">
    <source>
        <dbReference type="Proteomes" id="UP000840197"/>
    </source>
</evidence>
<evidence type="ECO:0000313" key="5">
    <source>
        <dbReference type="EMBL" id="HAB8399505.1"/>
    </source>
</evidence>
<dbReference type="RefSeq" id="WP_003723290.1">
    <property type="nucleotide sequence ID" value="NZ_CP014250.2"/>
</dbReference>